<protein>
    <recommendedName>
        <fullName evidence="7">UPF0056 membrane protein</fullName>
    </recommendedName>
</protein>
<evidence type="ECO:0000313" key="9">
    <source>
        <dbReference type="Proteomes" id="UP000721844"/>
    </source>
</evidence>
<name>A0A963YYF0_9PROT</name>
<comment type="caution">
    <text evidence="8">The sequence shown here is derived from an EMBL/GenBank/DDBJ whole genome shotgun (WGS) entry which is preliminary data.</text>
</comment>
<dbReference type="Proteomes" id="UP000721844">
    <property type="component" value="Unassembled WGS sequence"/>
</dbReference>
<proteinExistence type="inferred from homology"/>
<evidence type="ECO:0000256" key="4">
    <source>
        <dbReference type="ARBA" id="ARBA00022692"/>
    </source>
</evidence>
<comment type="subcellular location">
    <subcellularLocation>
        <location evidence="1 7">Cell membrane</location>
        <topology evidence="1 7">Multi-pass membrane protein</topology>
    </subcellularLocation>
</comment>
<comment type="caution">
    <text evidence="7">Lacks conserved residue(s) required for the propagation of feature annotation.</text>
</comment>
<dbReference type="InterPro" id="IPR002771">
    <property type="entry name" value="Multi_antbiot-R_MarC"/>
</dbReference>
<reference evidence="8 9" key="1">
    <citation type="journal article" date="2021" name="Microorganisms">
        <title>Acidisoma silvae sp. nov. and Acidisomacellulosilytica sp. nov., Two Acidophilic Bacteria Isolated from Decaying Wood, Hydrolyzing Cellulose and Producing Poly-3-hydroxybutyrate.</title>
        <authorList>
            <person name="Mieszkin S."/>
            <person name="Pouder E."/>
            <person name="Uroz S."/>
            <person name="Simon-Colin C."/>
            <person name="Alain K."/>
        </authorList>
    </citation>
    <scope>NUCLEOTIDE SEQUENCE [LARGE SCALE GENOMIC DNA]</scope>
    <source>
        <strain evidence="8 9">HW T5.17</strain>
    </source>
</reference>
<feature type="transmembrane region" description="Helical" evidence="7">
    <location>
        <begin position="172"/>
        <end position="196"/>
    </location>
</feature>
<feature type="transmembrane region" description="Helical" evidence="7">
    <location>
        <begin position="70"/>
        <end position="88"/>
    </location>
</feature>
<organism evidence="8 9">
    <name type="scientific">Acidisoma cellulosilyticum</name>
    <dbReference type="NCBI Taxonomy" id="2802395"/>
    <lineage>
        <taxon>Bacteria</taxon>
        <taxon>Pseudomonadati</taxon>
        <taxon>Pseudomonadota</taxon>
        <taxon>Alphaproteobacteria</taxon>
        <taxon>Acetobacterales</taxon>
        <taxon>Acidocellaceae</taxon>
        <taxon>Acidisoma</taxon>
    </lineage>
</organism>
<sequence>MNAIDILLLLCVTIGPTKAAAMYLSLTAGTEPAFKRRVAIRSVLTATIVCGVFALLGQALLGLFHVTIPAMLIAGGIILFIFAVQLVLGEDHSDDGTAGLARVPSLDIASFPLAVPLMASPQGLVALVAIAAAQPGMKTQLLLFVLVLVMMAFNLVFLLFADRIFSKISPGILKVVMRVFGLLLCGLAVQLVIIGLQKLGVLAAAAGH</sequence>
<dbReference type="PANTHER" id="PTHR33508">
    <property type="entry name" value="UPF0056 MEMBRANE PROTEIN YHCE"/>
    <property type="match status" value="1"/>
</dbReference>
<evidence type="ECO:0000313" key="8">
    <source>
        <dbReference type="EMBL" id="MCB8879456.1"/>
    </source>
</evidence>
<feature type="transmembrane region" description="Helical" evidence="7">
    <location>
        <begin position="141"/>
        <end position="160"/>
    </location>
</feature>
<keyword evidence="5 7" id="KW-1133">Transmembrane helix</keyword>
<evidence type="ECO:0000256" key="6">
    <source>
        <dbReference type="ARBA" id="ARBA00023136"/>
    </source>
</evidence>
<evidence type="ECO:0000256" key="2">
    <source>
        <dbReference type="ARBA" id="ARBA00009784"/>
    </source>
</evidence>
<gene>
    <name evidence="8" type="ORF">ACELLULO517_04370</name>
</gene>
<dbReference type="Pfam" id="PF01914">
    <property type="entry name" value="MarC"/>
    <property type="match status" value="1"/>
</dbReference>
<dbReference type="RefSeq" id="WP_227306092.1">
    <property type="nucleotide sequence ID" value="NZ_JAESVA010000002.1"/>
</dbReference>
<keyword evidence="4 7" id="KW-0812">Transmembrane</keyword>
<dbReference type="PANTHER" id="PTHR33508:SF1">
    <property type="entry name" value="UPF0056 MEMBRANE PROTEIN YHCE"/>
    <property type="match status" value="1"/>
</dbReference>
<dbReference type="AlphaFoldDB" id="A0A963YYF0"/>
<keyword evidence="6 7" id="KW-0472">Membrane</keyword>
<comment type="similarity">
    <text evidence="2 7">Belongs to the UPF0056 (MarC) family.</text>
</comment>
<evidence type="ECO:0000256" key="3">
    <source>
        <dbReference type="ARBA" id="ARBA00022475"/>
    </source>
</evidence>
<accession>A0A963YYF0</accession>
<evidence type="ECO:0000256" key="1">
    <source>
        <dbReference type="ARBA" id="ARBA00004651"/>
    </source>
</evidence>
<dbReference type="EMBL" id="JAESVA010000002">
    <property type="protein sequence ID" value="MCB8879456.1"/>
    <property type="molecule type" value="Genomic_DNA"/>
</dbReference>
<feature type="transmembrane region" description="Helical" evidence="7">
    <location>
        <begin position="108"/>
        <end position="129"/>
    </location>
</feature>
<evidence type="ECO:0000256" key="5">
    <source>
        <dbReference type="ARBA" id="ARBA00022989"/>
    </source>
</evidence>
<evidence type="ECO:0000256" key="7">
    <source>
        <dbReference type="RuleBase" id="RU362048"/>
    </source>
</evidence>
<dbReference type="GO" id="GO:0005886">
    <property type="term" value="C:plasma membrane"/>
    <property type="evidence" value="ECO:0007669"/>
    <property type="project" value="UniProtKB-SubCell"/>
</dbReference>
<keyword evidence="3" id="KW-1003">Cell membrane</keyword>
<keyword evidence="9" id="KW-1185">Reference proteome</keyword>
<feature type="transmembrane region" description="Helical" evidence="7">
    <location>
        <begin position="43"/>
        <end position="63"/>
    </location>
</feature>